<name>A0A820A0N1_9BILA</name>
<keyword evidence="1" id="KW-0472">Membrane</keyword>
<sequence length="198" mass="21015">MKQCSCIINLTIIALLAIAISLLAYYIYHSKKYEVALISILDTTTIANNQLTNGFTTKTSSTDVTTTVETDMSTTMGIASTQVTNNPSSIQITSTMMNNNVQTSTFTQSVFWNIDKPSNTARSNFGSALLANGQVLVAGGLITSSSAISQTEVYTSTGWQLAPSMKLARAYHTVTAFANNTKVLAAGSATTNGLQTAE</sequence>
<dbReference type="InterPro" id="IPR015915">
    <property type="entry name" value="Kelch-typ_b-propeller"/>
</dbReference>
<feature type="non-terminal residue" evidence="2">
    <location>
        <position position="198"/>
    </location>
</feature>
<evidence type="ECO:0000313" key="2">
    <source>
        <dbReference type="EMBL" id="CAF4182775.1"/>
    </source>
</evidence>
<dbReference type="Proteomes" id="UP000663844">
    <property type="component" value="Unassembled WGS sequence"/>
</dbReference>
<accession>A0A820A0N1</accession>
<dbReference type="SUPFAM" id="SSF117281">
    <property type="entry name" value="Kelch motif"/>
    <property type="match status" value="1"/>
</dbReference>
<gene>
    <name evidence="2" type="ORF">OXD698_LOCUS39831</name>
</gene>
<dbReference type="Gene3D" id="2.130.10.80">
    <property type="entry name" value="Galactose oxidase/kelch, beta-propeller"/>
    <property type="match status" value="1"/>
</dbReference>
<dbReference type="InterPro" id="IPR037293">
    <property type="entry name" value="Gal_Oxidase_central_sf"/>
</dbReference>
<reference evidence="2" key="1">
    <citation type="submission" date="2021-02" db="EMBL/GenBank/DDBJ databases">
        <authorList>
            <person name="Nowell W R."/>
        </authorList>
    </citation>
    <scope>NUCLEOTIDE SEQUENCE</scope>
</reference>
<dbReference type="AlphaFoldDB" id="A0A820A0N1"/>
<dbReference type="EMBL" id="CAJOAZ010008346">
    <property type="protein sequence ID" value="CAF4182775.1"/>
    <property type="molecule type" value="Genomic_DNA"/>
</dbReference>
<protein>
    <submittedName>
        <fullName evidence="2">Uncharacterized protein</fullName>
    </submittedName>
</protein>
<feature type="transmembrane region" description="Helical" evidence="1">
    <location>
        <begin position="7"/>
        <end position="28"/>
    </location>
</feature>
<keyword evidence="1" id="KW-1133">Transmembrane helix</keyword>
<comment type="caution">
    <text evidence="2">The sequence shown here is derived from an EMBL/GenBank/DDBJ whole genome shotgun (WGS) entry which is preliminary data.</text>
</comment>
<organism evidence="2 3">
    <name type="scientific">Adineta steineri</name>
    <dbReference type="NCBI Taxonomy" id="433720"/>
    <lineage>
        <taxon>Eukaryota</taxon>
        <taxon>Metazoa</taxon>
        <taxon>Spiralia</taxon>
        <taxon>Gnathifera</taxon>
        <taxon>Rotifera</taxon>
        <taxon>Eurotatoria</taxon>
        <taxon>Bdelloidea</taxon>
        <taxon>Adinetida</taxon>
        <taxon>Adinetidae</taxon>
        <taxon>Adineta</taxon>
    </lineage>
</organism>
<evidence type="ECO:0000256" key="1">
    <source>
        <dbReference type="SAM" id="Phobius"/>
    </source>
</evidence>
<proteinExistence type="predicted"/>
<keyword evidence="1" id="KW-0812">Transmembrane</keyword>
<evidence type="ECO:0000313" key="3">
    <source>
        <dbReference type="Proteomes" id="UP000663844"/>
    </source>
</evidence>